<evidence type="ECO:0000313" key="3">
    <source>
        <dbReference type="Proteomes" id="UP000695022"/>
    </source>
</evidence>
<reference evidence="4" key="1">
    <citation type="submission" date="2025-08" db="UniProtKB">
        <authorList>
            <consortium name="RefSeq"/>
        </authorList>
    </citation>
    <scope>IDENTIFICATION</scope>
</reference>
<name>A0ABM1EBZ2_PRICU</name>
<dbReference type="SUPFAM" id="SSF55729">
    <property type="entry name" value="Acyl-CoA N-acyltransferases (Nat)"/>
    <property type="match status" value="1"/>
</dbReference>
<dbReference type="GeneID" id="106810782"/>
<feature type="region of interest" description="Disordered" evidence="1">
    <location>
        <begin position="328"/>
        <end position="352"/>
    </location>
</feature>
<proteinExistence type="predicted"/>
<dbReference type="Pfam" id="PF24066">
    <property type="entry name" value="Hisat_C"/>
    <property type="match status" value="1"/>
</dbReference>
<dbReference type="Proteomes" id="UP000695022">
    <property type="component" value="Unplaced"/>
</dbReference>
<sequence length="352" mass="39889">MASYRKATLADRQQVVDMQVYEGLDYIQNVYNQHLTEWNSSAYVGEKDGKIVAFHFITLVDDGDTIISRGARTREEYKHQGIINGLYEYAFNDFTERYPSVSWKGGVRHVIGHVTTKPETRIVCKAPFCTMKPISPDTILRHYGKSGRLSDYGSLQQLTKGQIHRLFTTQEVATKLFGEYNDHVVISWMPYRTMSDTNVQIIMEHENPTVFADIGGAGSNFDCTSASFSTRVPLYAKNYPSGTHVKFDIDIYSSDREMALKHLYSQVYHQCTQARASKGDIKIHFMVFLNCPLEREAVFDALVSMGMKPRTNFLGGLKDPRMFGSLSPIERAGAKEDRKDKTKASLTPTSKL</sequence>
<organism evidence="3 4">
    <name type="scientific">Priapulus caudatus</name>
    <name type="common">Priapulid worm</name>
    <dbReference type="NCBI Taxonomy" id="37621"/>
    <lineage>
        <taxon>Eukaryota</taxon>
        <taxon>Metazoa</taxon>
        <taxon>Ecdysozoa</taxon>
        <taxon>Scalidophora</taxon>
        <taxon>Priapulida</taxon>
        <taxon>Priapulimorpha</taxon>
        <taxon>Priapulimorphida</taxon>
        <taxon>Priapulidae</taxon>
        <taxon>Priapulus</taxon>
    </lineage>
</organism>
<protein>
    <submittedName>
        <fullName evidence="4">Histidine N-acetyltransferase-like</fullName>
    </submittedName>
</protein>
<evidence type="ECO:0000259" key="2">
    <source>
        <dbReference type="Pfam" id="PF24066"/>
    </source>
</evidence>
<feature type="domain" description="Histidine N-acetyltransferase C-terminal" evidence="2">
    <location>
        <begin position="157"/>
        <end position="281"/>
    </location>
</feature>
<dbReference type="PANTHER" id="PTHR47403:SF6">
    <property type="entry name" value="N-ACETYLTRANSFERASE DOMAIN-CONTAINING PROTEIN"/>
    <property type="match status" value="1"/>
</dbReference>
<gene>
    <name evidence="4" type="primary">LOC106810782</name>
</gene>
<evidence type="ECO:0000256" key="1">
    <source>
        <dbReference type="SAM" id="MobiDB-lite"/>
    </source>
</evidence>
<dbReference type="RefSeq" id="XP_014669713.1">
    <property type="nucleotide sequence ID" value="XM_014814227.1"/>
</dbReference>
<feature type="compositionally biased region" description="Basic and acidic residues" evidence="1">
    <location>
        <begin position="332"/>
        <end position="343"/>
    </location>
</feature>
<evidence type="ECO:0000313" key="4">
    <source>
        <dbReference type="RefSeq" id="XP_014669713.1"/>
    </source>
</evidence>
<dbReference type="Gene3D" id="3.40.630.30">
    <property type="match status" value="1"/>
</dbReference>
<keyword evidence="3" id="KW-1185">Reference proteome</keyword>
<accession>A0ABM1EBZ2</accession>
<dbReference type="PANTHER" id="PTHR47403">
    <property type="entry name" value="LOC100145250 PROTEIN"/>
    <property type="match status" value="1"/>
</dbReference>
<dbReference type="InterPro" id="IPR056483">
    <property type="entry name" value="Hisat_C"/>
</dbReference>
<dbReference type="InterPro" id="IPR016181">
    <property type="entry name" value="Acyl_CoA_acyltransferase"/>
</dbReference>